<organism evidence="1">
    <name type="scientific">Rhizophora mucronata</name>
    <name type="common">Asiatic mangrove</name>
    <dbReference type="NCBI Taxonomy" id="61149"/>
    <lineage>
        <taxon>Eukaryota</taxon>
        <taxon>Viridiplantae</taxon>
        <taxon>Streptophyta</taxon>
        <taxon>Embryophyta</taxon>
        <taxon>Tracheophyta</taxon>
        <taxon>Spermatophyta</taxon>
        <taxon>Magnoliopsida</taxon>
        <taxon>eudicotyledons</taxon>
        <taxon>Gunneridae</taxon>
        <taxon>Pentapetalae</taxon>
        <taxon>rosids</taxon>
        <taxon>fabids</taxon>
        <taxon>Malpighiales</taxon>
        <taxon>Rhizophoraceae</taxon>
        <taxon>Rhizophora</taxon>
    </lineage>
</organism>
<name>A0A2P2MFR2_RHIMU</name>
<evidence type="ECO:0000313" key="1">
    <source>
        <dbReference type="EMBL" id="MBX28992.1"/>
    </source>
</evidence>
<reference evidence="1" key="1">
    <citation type="submission" date="2018-02" db="EMBL/GenBank/DDBJ databases">
        <title>Rhizophora mucronata_Transcriptome.</title>
        <authorList>
            <person name="Meera S.P."/>
            <person name="Sreeshan A."/>
            <person name="Augustine A."/>
        </authorList>
    </citation>
    <scope>NUCLEOTIDE SEQUENCE</scope>
    <source>
        <tissue evidence="1">Leaf</tissue>
    </source>
</reference>
<sequence>MYLRSFVVNDPGSV</sequence>
<proteinExistence type="predicted"/>
<protein>
    <submittedName>
        <fullName evidence="1">Uncharacterized protein</fullName>
    </submittedName>
</protein>
<dbReference type="EMBL" id="GGEC01048508">
    <property type="protein sequence ID" value="MBX28992.1"/>
    <property type="molecule type" value="Transcribed_RNA"/>
</dbReference>
<accession>A0A2P2MFR2</accession>